<sequence length="106" mass="12335">MHALSTLKIPRCYVTKEGDYISSDVRPSLVVDISADSILRTFKTKEEDLDRFYRAFLMVAVRPWTQVLTYAEHYFPSAKFTYEAPDVTFSIHKHEKCAPTSVKHYQ</sequence>
<evidence type="ECO:0000313" key="1">
    <source>
        <dbReference type="EMBL" id="CAG8616101.1"/>
    </source>
</evidence>
<keyword evidence="2" id="KW-1185">Reference proteome</keyword>
<dbReference type="Proteomes" id="UP000789739">
    <property type="component" value="Unassembled WGS sequence"/>
</dbReference>
<dbReference type="AlphaFoldDB" id="A0A9N9CYF1"/>
<protein>
    <submittedName>
        <fullName evidence="1">8342_t:CDS:1</fullName>
    </submittedName>
</protein>
<organism evidence="1 2">
    <name type="scientific">Paraglomus brasilianum</name>
    <dbReference type="NCBI Taxonomy" id="144538"/>
    <lineage>
        <taxon>Eukaryota</taxon>
        <taxon>Fungi</taxon>
        <taxon>Fungi incertae sedis</taxon>
        <taxon>Mucoromycota</taxon>
        <taxon>Glomeromycotina</taxon>
        <taxon>Glomeromycetes</taxon>
        <taxon>Paraglomerales</taxon>
        <taxon>Paraglomeraceae</taxon>
        <taxon>Paraglomus</taxon>
    </lineage>
</organism>
<evidence type="ECO:0000313" key="2">
    <source>
        <dbReference type="Proteomes" id="UP000789739"/>
    </source>
</evidence>
<proteinExistence type="predicted"/>
<name>A0A9N9CYF1_9GLOM</name>
<reference evidence="1" key="1">
    <citation type="submission" date="2021-06" db="EMBL/GenBank/DDBJ databases">
        <authorList>
            <person name="Kallberg Y."/>
            <person name="Tangrot J."/>
            <person name="Rosling A."/>
        </authorList>
    </citation>
    <scope>NUCLEOTIDE SEQUENCE</scope>
    <source>
        <strain evidence="1">BR232B</strain>
    </source>
</reference>
<dbReference type="EMBL" id="CAJVPI010001509">
    <property type="protein sequence ID" value="CAG8616101.1"/>
    <property type="molecule type" value="Genomic_DNA"/>
</dbReference>
<accession>A0A9N9CYF1</accession>
<gene>
    <name evidence="1" type="ORF">PBRASI_LOCUS8441</name>
</gene>
<comment type="caution">
    <text evidence="1">The sequence shown here is derived from an EMBL/GenBank/DDBJ whole genome shotgun (WGS) entry which is preliminary data.</text>
</comment>